<dbReference type="EMBL" id="MFDD01000002">
    <property type="protein sequence ID" value="OGE41174.1"/>
    <property type="molecule type" value="Genomic_DNA"/>
</dbReference>
<dbReference type="Proteomes" id="UP000177328">
    <property type="component" value="Unassembled WGS sequence"/>
</dbReference>
<dbReference type="InterPro" id="IPR021109">
    <property type="entry name" value="Peptidase_aspartic_dom_sf"/>
</dbReference>
<gene>
    <name evidence="3" type="ORF">A3D25_01420</name>
</gene>
<dbReference type="AlphaFoldDB" id="A0A1F5KJX2"/>
<keyword evidence="1" id="KW-0378">Hydrolase</keyword>
<dbReference type="Gene3D" id="2.40.70.10">
    <property type="entry name" value="Acid Proteases"/>
    <property type="match status" value="1"/>
</dbReference>
<dbReference type="InterPro" id="IPR001969">
    <property type="entry name" value="Aspartic_peptidase_AS"/>
</dbReference>
<dbReference type="InterPro" id="IPR001995">
    <property type="entry name" value="Peptidase_A2_cat"/>
</dbReference>
<name>A0A1F5KJX2_9BACT</name>
<organism evidence="3 4">
    <name type="scientific">Candidatus Daviesbacteria bacterium RIFCSPHIGHO2_02_FULL_43_12</name>
    <dbReference type="NCBI Taxonomy" id="1797776"/>
    <lineage>
        <taxon>Bacteria</taxon>
        <taxon>Candidatus Daviesiibacteriota</taxon>
    </lineage>
</organism>
<evidence type="ECO:0000313" key="3">
    <source>
        <dbReference type="EMBL" id="OGE41174.1"/>
    </source>
</evidence>
<feature type="domain" description="Peptidase A2" evidence="2">
    <location>
        <begin position="46"/>
        <end position="122"/>
    </location>
</feature>
<dbReference type="SUPFAM" id="SSF50630">
    <property type="entry name" value="Acid proteases"/>
    <property type="match status" value="1"/>
</dbReference>
<accession>A0A1F5KJX2</accession>
<dbReference type="PROSITE" id="PS00141">
    <property type="entry name" value="ASP_PROTEASE"/>
    <property type="match status" value="1"/>
</dbReference>
<reference evidence="3 4" key="1">
    <citation type="journal article" date="2016" name="Nat. Commun.">
        <title>Thousands of microbial genomes shed light on interconnected biogeochemical processes in an aquifer system.</title>
        <authorList>
            <person name="Anantharaman K."/>
            <person name="Brown C.T."/>
            <person name="Hug L.A."/>
            <person name="Sharon I."/>
            <person name="Castelle C.J."/>
            <person name="Probst A.J."/>
            <person name="Thomas B.C."/>
            <person name="Singh A."/>
            <person name="Wilkins M.J."/>
            <person name="Karaoz U."/>
            <person name="Brodie E.L."/>
            <person name="Williams K.H."/>
            <person name="Hubbard S.S."/>
            <person name="Banfield J.F."/>
        </authorList>
    </citation>
    <scope>NUCLEOTIDE SEQUENCE [LARGE SCALE GENOMIC DNA]</scope>
</reference>
<comment type="caution">
    <text evidence="3">The sequence shown here is derived from an EMBL/GenBank/DDBJ whole genome shotgun (WGS) entry which is preliminary data.</text>
</comment>
<evidence type="ECO:0000259" key="2">
    <source>
        <dbReference type="PROSITE" id="PS50175"/>
    </source>
</evidence>
<evidence type="ECO:0000256" key="1">
    <source>
        <dbReference type="ARBA" id="ARBA00022801"/>
    </source>
</evidence>
<dbReference type="GO" id="GO:0004190">
    <property type="term" value="F:aspartic-type endopeptidase activity"/>
    <property type="evidence" value="ECO:0007669"/>
    <property type="project" value="InterPro"/>
</dbReference>
<evidence type="ECO:0000313" key="4">
    <source>
        <dbReference type="Proteomes" id="UP000177328"/>
    </source>
</evidence>
<proteinExistence type="predicted"/>
<dbReference type="GO" id="GO:0006508">
    <property type="term" value="P:proteolysis"/>
    <property type="evidence" value="ECO:0007669"/>
    <property type="project" value="InterPro"/>
</dbReference>
<dbReference type="PROSITE" id="PS50175">
    <property type="entry name" value="ASP_PROT_RETROV"/>
    <property type="match status" value="1"/>
</dbReference>
<protein>
    <recommendedName>
        <fullName evidence="2">Peptidase A2 domain-containing protein</fullName>
    </recommendedName>
</protein>
<sequence length="143" mass="16150">MAKTDLSISYEVRPKKDPLTQEIIGEMFFPLVMISIKYGHRYSRPFLALVDSGSDRNLLPADIGESIGISFKKSKFITIGGIGSAQVKAFPKQVKLKIDSNEYTVSADFCFEQRIALLGRDGFFNLFQSVTFNEKTHYLDIKI</sequence>